<dbReference type="InterPro" id="IPR036366">
    <property type="entry name" value="PGBDSf"/>
</dbReference>
<dbReference type="PROSITE" id="PS52035">
    <property type="entry name" value="PEPTIDASE_M14"/>
    <property type="match status" value="1"/>
</dbReference>
<dbReference type="Pfam" id="PF01471">
    <property type="entry name" value="PG_binding_1"/>
    <property type="match status" value="1"/>
</dbReference>
<evidence type="ECO:0000256" key="1">
    <source>
        <dbReference type="ARBA" id="ARBA00001947"/>
    </source>
</evidence>
<gene>
    <name evidence="9" type="ORF">GCM10022204_15300</name>
</gene>
<name>A0ABP7D221_9ACTN</name>
<evidence type="ECO:0000256" key="4">
    <source>
        <dbReference type="ARBA" id="ARBA00022801"/>
    </source>
</evidence>
<dbReference type="CDD" id="cd00596">
    <property type="entry name" value="Peptidase_M14_like"/>
    <property type="match status" value="1"/>
</dbReference>
<dbReference type="SUPFAM" id="SSF53187">
    <property type="entry name" value="Zn-dependent exopeptidases"/>
    <property type="match status" value="1"/>
</dbReference>
<dbReference type="SMART" id="SM00631">
    <property type="entry name" value="Zn_pept"/>
    <property type="match status" value="1"/>
</dbReference>
<keyword evidence="6" id="KW-0482">Metalloprotease</keyword>
<dbReference type="Pfam" id="PF00246">
    <property type="entry name" value="Peptidase_M14"/>
    <property type="match status" value="1"/>
</dbReference>
<keyword evidence="3" id="KW-0645">Protease</keyword>
<protein>
    <recommendedName>
        <fullName evidence="8">Peptidase M14 domain-containing protein</fullName>
    </recommendedName>
</protein>
<keyword evidence="5" id="KW-0862">Zinc</keyword>
<organism evidence="9 10">
    <name type="scientific">Microlunatus aurantiacus</name>
    <dbReference type="NCBI Taxonomy" id="446786"/>
    <lineage>
        <taxon>Bacteria</taxon>
        <taxon>Bacillati</taxon>
        <taxon>Actinomycetota</taxon>
        <taxon>Actinomycetes</taxon>
        <taxon>Propionibacteriales</taxon>
        <taxon>Propionibacteriaceae</taxon>
        <taxon>Microlunatus</taxon>
    </lineage>
</organism>
<feature type="domain" description="Peptidase M14" evidence="8">
    <location>
        <begin position="96"/>
        <end position="330"/>
    </location>
</feature>
<dbReference type="PANTHER" id="PTHR11705:SF143">
    <property type="entry name" value="SLL0236 PROTEIN"/>
    <property type="match status" value="1"/>
</dbReference>
<proteinExistence type="inferred from homology"/>
<dbReference type="InterPro" id="IPR002477">
    <property type="entry name" value="Peptidoglycan-bd-like"/>
</dbReference>
<sequence length="330" mass="36021">MAHPTRRLVVTAVTAVLLVALGLVAPPDRSGLVGPESATAASLPQPGQRGTSVRALQQRLVQAGYLRAQYRTGYYGSRTKKAVKALQRASKLKATGRMTRATDRALTTAVAAMKGPRTWYHSETIGRSQSGRAISAYRAGEPGRPVVVVMATMHGEEDFGQYVAYGLLEGRPVRGVDLWVVPVVNPDGLAHDRRWVDGHVDLNRNFPYAWVKRANSGPRAVSERETRVIMDFLRRTQPRYLVSWHQPLNGVDTDKVKDLALSKRLAANLQLPLKELDCGGVCHGTMTAWYNHTFAGAAVTVEYGSAARSTRRMKTRDADAVLAAVGGRRG</sequence>
<comment type="caution">
    <text evidence="7">Lacks conserved residue(s) required for the propagation of feature annotation.</text>
</comment>
<evidence type="ECO:0000313" key="10">
    <source>
        <dbReference type="Proteomes" id="UP001500051"/>
    </source>
</evidence>
<evidence type="ECO:0000256" key="3">
    <source>
        <dbReference type="ARBA" id="ARBA00022670"/>
    </source>
</evidence>
<evidence type="ECO:0000313" key="9">
    <source>
        <dbReference type="EMBL" id="GAA3699644.1"/>
    </source>
</evidence>
<dbReference type="PANTHER" id="PTHR11705">
    <property type="entry name" value="PROTEASE FAMILY M14 CARBOXYPEPTIDASE A,B"/>
    <property type="match status" value="1"/>
</dbReference>
<comment type="cofactor">
    <cofactor evidence="1">
        <name>Zn(2+)</name>
        <dbReference type="ChEBI" id="CHEBI:29105"/>
    </cofactor>
</comment>
<evidence type="ECO:0000259" key="8">
    <source>
        <dbReference type="PROSITE" id="PS52035"/>
    </source>
</evidence>
<evidence type="ECO:0000256" key="6">
    <source>
        <dbReference type="ARBA" id="ARBA00023049"/>
    </source>
</evidence>
<dbReference type="Proteomes" id="UP001500051">
    <property type="component" value="Unassembled WGS sequence"/>
</dbReference>
<accession>A0ABP7D221</accession>
<dbReference type="Gene3D" id="3.40.630.10">
    <property type="entry name" value="Zn peptidases"/>
    <property type="match status" value="1"/>
</dbReference>
<reference evidence="10" key="1">
    <citation type="journal article" date="2019" name="Int. J. Syst. Evol. Microbiol.">
        <title>The Global Catalogue of Microorganisms (GCM) 10K type strain sequencing project: providing services to taxonomists for standard genome sequencing and annotation.</title>
        <authorList>
            <consortium name="The Broad Institute Genomics Platform"/>
            <consortium name="The Broad Institute Genome Sequencing Center for Infectious Disease"/>
            <person name="Wu L."/>
            <person name="Ma J."/>
        </authorList>
    </citation>
    <scope>NUCLEOTIDE SEQUENCE [LARGE SCALE GENOMIC DNA]</scope>
    <source>
        <strain evidence="10">JCM 16548</strain>
    </source>
</reference>
<dbReference type="SUPFAM" id="SSF47090">
    <property type="entry name" value="PGBD-like"/>
    <property type="match status" value="1"/>
</dbReference>
<evidence type="ECO:0000256" key="2">
    <source>
        <dbReference type="ARBA" id="ARBA00005988"/>
    </source>
</evidence>
<dbReference type="InterPro" id="IPR036365">
    <property type="entry name" value="PGBD-like_sf"/>
</dbReference>
<dbReference type="EMBL" id="BAAAYX010000003">
    <property type="protein sequence ID" value="GAA3699644.1"/>
    <property type="molecule type" value="Genomic_DNA"/>
</dbReference>
<dbReference type="RefSeq" id="WP_344811717.1">
    <property type="nucleotide sequence ID" value="NZ_BAAAYX010000003.1"/>
</dbReference>
<dbReference type="InterPro" id="IPR000834">
    <property type="entry name" value="Peptidase_M14"/>
</dbReference>
<evidence type="ECO:0000256" key="5">
    <source>
        <dbReference type="ARBA" id="ARBA00022833"/>
    </source>
</evidence>
<keyword evidence="10" id="KW-1185">Reference proteome</keyword>
<comment type="caution">
    <text evidence="9">The sequence shown here is derived from an EMBL/GenBank/DDBJ whole genome shotgun (WGS) entry which is preliminary data.</text>
</comment>
<keyword evidence="4" id="KW-0378">Hydrolase</keyword>
<comment type="similarity">
    <text evidence="2 7">Belongs to the peptidase M14 family.</text>
</comment>
<evidence type="ECO:0000256" key="7">
    <source>
        <dbReference type="PROSITE-ProRule" id="PRU01379"/>
    </source>
</evidence>
<dbReference type="Gene3D" id="1.10.101.10">
    <property type="entry name" value="PGBD-like superfamily/PGBD"/>
    <property type="match status" value="1"/>
</dbReference>